<evidence type="ECO:0000256" key="4">
    <source>
        <dbReference type="ARBA" id="ARBA00022801"/>
    </source>
</evidence>
<keyword evidence="3" id="KW-0812">Transmembrane</keyword>
<protein>
    <recommendedName>
        <fullName evidence="12">Exo-1,3-beta-glucanase D</fullName>
    </recommendedName>
</protein>
<dbReference type="PANTHER" id="PTHR31297">
    <property type="entry name" value="GLUCAN ENDO-1,6-BETA-GLUCOSIDASE B"/>
    <property type="match status" value="1"/>
</dbReference>
<accession>A0A4R6RLV8</accession>
<evidence type="ECO:0000256" key="14">
    <source>
        <dbReference type="SAM" id="SignalP"/>
    </source>
</evidence>
<feature type="signal peptide" evidence="14">
    <location>
        <begin position="1"/>
        <end position="23"/>
    </location>
</feature>
<keyword evidence="9 13" id="KW-0326">Glycosidase</keyword>
<keyword evidence="2" id="KW-1003">Cell membrane</keyword>
<dbReference type="GO" id="GO:0071555">
    <property type="term" value="P:cell wall organization"/>
    <property type="evidence" value="ECO:0007669"/>
    <property type="project" value="UniProtKB-KW"/>
</dbReference>
<evidence type="ECO:0000256" key="1">
    <source>
        <dbReference type="ARBA" id="ARBA00004401"/>
    </source>
</evidence>
<evidence type="ECO:0000256" key="5">
    <source>
        <dbReference type="ARBA" id="ARBA00022968"/>
    </source>
</evidence>
<evidence type="ECO:0000256" key="10">
    <source>
        <dbReference type="ARBA" id="ARBA00023316"/>
    </source>
</evidence>
<feature type="domain" description="Glycoside hydrolase family 5" evidence="15">
    <location>
        <begin position="54"/>
        <end position="342"/>
    </location>
</feature>
<comment type="subcellular location">
    <subcellularLocation>
        <location evidence="1">Cell membrane</location>
        <topology evidence="1">Single-pass type II membrane protein</topology>
    </subcellularLocation>
</comment>
<keyword evidence="10" id="KW-0961">Cell wall biogenesis/degradation</keyword>
<evidence type="ECO:0000313" key="17">
    <source>
        <dbReference type="Proteomes" id="UP000294547"/>
    </source>
</evidence>
<dbReference type="Proteomes" id="UP000294547">
    <property type="component" value="Unassembled WGS sequence"/>
</dbReference>
<evidence type="ECO:0000256" key="6">
    <source>
        <dbReference type="ARBA" id="ARBA00022989"/>
    </source>
</evidence>
<evidence type="ECO:0000256" key="13">
    <source>
        <dbReference type="RuleBase" id="RU361153"/>
    </source>
</evidence>
<evidence type="ECO:0000256" key="2">
    <source>
        <dbReference type="ARBA" id="ARBA00022475"/>
    </source>
</evidence>
<keyword evidence="6" id="KW-1133">Transmembrane helix</keyword>
<dbReference type="OrthoDB" id="9800955at2"/>
<evidence type="ECO:0000256" key="8">
    <source>
        <dbReference type="ARBA" id="ARBA00023180"/>
    </source>
</evidence>
<dbReference type="SUPFAM" id="SSF51445">
    <property type="entry name" value="(Trans)glycosidases"/>
    <property type="match status" value="1"/>
</dbReference>
<dbReference type="GO" id="GO:0008422">
    <property type="term" value="F:beta-glucosidase activity"/>
    <property type="evidence" value="ECO:0007669"/>
    <property type="project" value="TreeGrafter"/>
</dbReference>
<keyword evidence="8" id="KW-0325">Glycoprotein</keyword>
<comment type="function">
    <text evidence="11">Glucosidase involved in the degradation of cellulosic biomass. Active on lichenan.</text>
</comment>
<keyword evidence="5" id="KW-0735">Signal-anchor</keyword>
<dbReference type="Gene3D" id="3.20.20.80">
    <property type="entry name" value="Glycosidases"/>
    <property type="match status" value="1"/>
</dbReference>
<dbReference type="PANTHER" id="PTHR31297:SF34">
    <property type="entry name" value="GLUCAN 1,3-BETA-GLUCOSIDASE 2"/>
    <property type="match status" value="1"/>
</dbReference>
<reference evidence="16 17" key="1">
    <citation type="submission" date="2019-03" db="EMBL/GenBank/DDBJ databases">
        <title>Genomic Encyclopedia of Type Strains, Phase IV (KMG-IV): sequencing the most valuable type-strain genomes for metagenomic binning, comparative biology and taxonomic classification.</title>
        <authorList>
            <person name="Goeker M."/>
        </authorList>
    </citation>
    <scope>NUCLEOTIDE SEQUENCE [LARGE SCALE GENOMIC DNA]</scope>
    <source>
        <strain evidence="16 17">DSM 102969</strain>
    </source>
</reference>
<dbReference type="RefSeq" id="WP_126536291.1">
    <property type="nucleotide sequence ID" value="NZ_BSPM01000008.1"/>
</dbReference>
<dbReference type="InterPro" id="IPR017853">
    <property type="entry name" value="GH"/>
</dbReference>
<keyword evidence="7" id="KW-0472">Membrane</keyword>
<evidence type="ECO:0000259" key="15">
    <source>
        <dbReference type="Pfam" id="PF00150"/>
    </source>
</evidence>
<organism evidence="16 17">
    <name type="scientific">Oharaeibacter diazotrophicus</name>
    <dbReference type="NCBI Taxonomy" id="1920512"/>
    <lineage>
        <taxon>Bacteria</taxon>
        <taxon>Pseudomonadati</taxon>
        <taxon>Pseudomonadota</taxon>
        <taxon>Alphaproteobacteria</taxon>
        <taxon>Hyphomicrobiales</taxon>
        <taxon>Pleomorphomonadaceae</taxon>
        <taxon>Oharaeibacter</taxon>
    </lineage>
</organism>
<keyword evidence="17" id="KW-1185">Reference proteome</keyword>
<comment type="similarity">
    <text evidence="13">Belongs to the glycosyl hydrolase 5 (cellulase A) family.</text>
</comment>
<dbReference type="InterPro" id="IPR001547">
    <property type="entry name" value="Glyco_hydro_5"/>
</dbReference>
<evidence type="ECO:0000313" key="16">
    <source>
        <dbReference type="EMBL" id="TDP86957.1"/>
    </source>
</evidence>
<evidence type="ECO:0000256" key="7">
    <source>
        <dbReference type="ARBA" id="ARBA00023136"/>
    </source>
</evidence>
<sequence length="371" mass="38015">MRRAPVAAAVLALALASSGAASAASDCPPGLPALARGISVPGVDGSGSWRSAPAGAIDDLVRRGLGHVRLPLKAEAFMTAFASPAEIAAALADTRAALDHYLGLGLAVVLDLHGGGALAGRFSDDRVAAFDSVGEAWLALAPVVNAAARGRVFAEVLNEPPVADDFWLKMTARLVPVLRKAMPDVPFVLSTGGPQRWDALLGAAPASTDPGVIYAVHYYDPMVFTHQGAAAFMAGPIGRLSGIPFPLTGRDPAVTGLEQRLRAAGDGEAADYLAAGRDFAFGADTIRADLDRVGAWSRRTGVPVVIGEFGVLADAAPPADRAAWIGTVARAAEAACLGWTHWELTAGFGLVDPATGSLDPTLVEALLPAAR</sequence>
<feature type="chain" id="PRO_5020605612" description="Exo-1,3-beta-glucanase D" evidence="14">
    <location>
        <begin position="24"/>
        <end position="371"/>
    </location>
</feature>
<evidence type="ECO:0000256" key="12">
    <source>
        <dbReference type="ARBA" id="ARBA00041260"/>
    </source>
</evidence>
<comment type="caution">
    <text evidence="16">The sequence shown here is derived from an EMBL/GenBank/DDBJ whole genome shotgun (WGS) entry which is preliminary data.</text>
</comment>
<name>A0A4R6RLV8_9HYPH</name>
<dbReference type="Pfam" id="PF00150">
    <property type="entry name" value="Cellulase"/>
    <property type="match status" value="1"/>
</dbReference>
<dbReference type="AlphaFoldDB" id="A0A4R6RLV8"/>
<proteinExistence type="inferred from homology"/>
<gene>
    <name evidence="16" type="ORF">EDD54_0842</name>
</gene>
<dbReference type="GO" id="GO:0005576">
    <property type="term" value="C:extracellular region"/>
    <property type="evidence" value="ECO:0007669"/>
    <property type="project" value="TreeGrafter"/>
</dbReference>
<dbReference type="InterPro" id="IPR050386">
    <property type="entry name" value="Glycosyl_hydrolase_5"/>
</dbReference>
<dbReference type="GO" id="GO:0009986">
    <property type="term" value="C:cell surface"/>
    <property type="evidence" value="ECO:0007669"/>
    <property type="project" value="TreeGrafter"/>
</dbReference>
<dbReference type="GO" id="GO:0009251">
    <property type="term" value="P:glucan catabolic process"/>
    <property type="evidence" value="ECO:0007669"/>
    <property type="project" value="TreeGrafter"/>
</dbReference>
<dbReference type="EMBL" id="SNXY01000006">
    <property type="protein sequence ID" value="TDP86957.1"/>
    <property type="molecule type" value="Genomic_DNA"/>
</dbReference>
<evidence type="ECO:0000256" key="9">
    <source>
        <dbReference type="ARBA" id="ARBA00023295"/>
    </source>
</evidence>
<keyword evidence="4 13" id="KW-0378">Hydrolase</keyword>
<dbReference type="GO" id="GO:0005886">
    <property type="term" value="C:plasma membrane"/>
    <property type="evidence" value="ECO:0007669"/>
    <property type="project" value="UniProtKB-SubCell"/>
</dbReference>
<evidence type="ECO:0000256" key="3">
    <source>
        <dbReference type="ARBA" id="ARBA00022692"/>
    </source>
</evidence>
<keyword evidence="14" id="KW-0732">Signal</keyword>
<evidence type="ECO:0000256" key="11">
    <source>
        <dbReference type="ARBA" id="ARBA00037126"/>
    </source>
</evidence>